<gene>
    <name evidence="1" type="ORF">HXW75_09245</name>
</gene>
<protein>
    <submittedName>
        <fullName evidence="1">Uncharacterized protein</fullName>
    </submittedName>
</protein>
<dbReference type="EMBL" id="JACACB010000028">
    <property type="protein sequence ID" value="MCO8298656.1"/>
    <property type="molecule type" value="Genomic_DNA"/>
</dbReference>
<reference evidence="1" key="1">
    <citation type="submission" date="2020-06" db="EMBL/GenBank/DDBJ databases">
        <authorList>
            <person name="Link T."/>
            <person name="Ehrmann M."/>
        </authorList>
    </citation>
    <scope>NUCLEOTIDE SEQUENCE</scope>
    <source>
        <strain evidence="1">TMW 2.2257</strain>
    </source>
</reference>
<evidence type="ECO:0000313" key="1">
    <source>
        <dbReference type="EMBL" id="MCO8298656.1"/>
    </source>
</evidence>
<dbReference type="RefSeq" id="WP_253210248.1">
    <property type="nucleotide sequence ID" value="NZ_JACACB010000028.1"/>
</dbReference>
<accession>A0AB35HR20</accession>
<comment type="caution">
    <text evidence="1">The sequence shown here is derived from an EMBL/GenBank/DDBJ whole genome shotgun (WGS) entry which is preliminary data.</text>
</comment>
<name>A0AB35HR20_TETHA</name>
<dbReference type="Proteomes" id="UP001057280">
    <property type="component" value="Unassembled WGS sequence"/>
</dbReference>
<dbReference type="AlphaFoldDB" id="A0AB35HR20"/>
<proteinExistence type="predicted"/>
<reference evidence="1" key="2">
    <citation type="journal article" date="2021" name="BMC Microbiol.">
        <title>The diversity among the species Tetragenococcus halophilus including new isolates from a lupine seed fermentation.</title>
        <authorList>
            <person name="Link T."/>
            <person name="Vogel R.F."/>
            <person name="Ehrmann M.A."/>
        </authorList>
    </citation>
    <scope>NUCLEOTIDE SEQUENCE</scope>
    <source>
        <strain evidence="1">TMW 2.2257</strain>
    </source>
</reference>
<sequence length="52" mass="5967">MIDKQEQKMQLIKECKEIFGKLDLEQVEDVAFEIEEGADGNHSITLEVSTKK</sequence>
<evidence type="ECO:0000313" key="2">
    <source>
        <dbReference type="Proteomes" id="UP001057280"/>
    </source>
</evidence>
<organism evidence="1 2">
    <name type="scientific">Tetragenococcus halophilus</name>
    <name type="common">Pediococcus halophilus</name>
    <dbReference type="NCBI Taxonomy" id="51669"/>
    <lineage>
        <taxon>Bacteria</taxon>
        <taxon>Bacillati</taxon>
        <taxon>Bacillota</taxon>
        <taxon>Bacilli</taxon>
        <taxon>Lactobacillales</taxon>
        <taxon>Enterococcaceae</taxon>
        <taxon>Tetragenococcus</taxon>
    </lineage>
</organism>